<organism evidence="1 2">
    <name type="scientific">Sporothrix eucalyptigena</name>
    <dbReference type="NCBI Taxonomy" id="1812306"/>
    <lineage>
        <taxon>Eukaryota</taxon>
        <taxon>Fungi</taxon>
        <taxon>Dikarya</taxon>
        <taxon>Ascomycota</taxon>
        <taxon>Pezizomycotina</taxon>
        <taxon>Sordariomycetes</taxon>
        <taxon>Sordariomycetidae</taxon>
        <taxon>Ophiostomatales</taxon>
        <taxon>Ophiostomataceae</taxon>
        <taxon>Sporothrix</taxon>
    </lineage>
</organism>
<evidence type="ECO:0000313" key="2">
    <source>
        <dbReference type="Proteomes" id="UP001642482"/>
    </source>
</evidence>
<accession>A0ABP0BF10</accession>
<name>A0ABP0BF10_9PEZI</name>
<keyword evidence="2" id="KW-1185">Reference proteome</keyword>
<dbReference type="Gene3D" id="3.40.50.300">
    <property type="entry name" value="P-loop containing nucleotide triphosphate hydrolases"/>
    <property type="match status" value="1"/>
</dbReference>
<sequence length="293" mass="32126">MSSPAPADSGSPMSPGGIEPLVPENLQTAFNAAKEAKLLSVHGVDGVGCGWLTIRLLGDWLRQCTFDSATGKSDIGIVLCSFKQNIDYYISNLQPLGVDLAWHVEKGHLTFLGNQYQSLITNYDTYPPTPPSITFEATLELLMERSYEMRSQYKRNVLVVENPEMGMILTTDDDDVRVEKWLYGMANAAYSFDNAIVGMMISAPHPIHFPVTDHTADAAASAVLTLNQNCDMAITVRPRFSASGPDRSDRVSIVYRMDHHIDVGDEVEDSYDTDRAVKVANGGNISVTTGTSW</sequence>
<dbReference type="GO" id="GO:0005840">
    <property type="term" value="C:ribosome"/>
    <property type="evidence" value="ECO:0007669"/>
    <property type="project" value="UniProtKB-KW"/>
</dbReference>
<gene>
    <name evidence="1" type="primary">RPL37_2</name>
    <name evidence="1" type="ORF">SEUCBS140593_003455</name>
</gene>
<keyword evidence="1" id="KW-0687">Ribonucleoprotein</keyword>
<comment type="caution">
    <text evidence="1">The sequence shown here is derived from an EMBL/GenBank/DDBJ whole genome shotgun (WGS) entry which is preliminary data.</text>
</comment>
<keyword evidence="1" id="KW-0689">Ribosomal protein</keyword>
<dbReference type="EMBL" id="CAWUHD010000026">
    <property type="protein sequence ID" value="CAK7218164.1"/>
    <property type="molecule type" value="Genomic_DNA"/>
</dbReference>
<proteinExistence type="predicted"/>
<protein>
    <submittedName>
        <fullName evidence="1">60S ribosomal protein L37</fullName>
    </submittedName>
</protein>
<reference evidence="1 2" key="1">
    <citation type="submission" date="2024-01" db="EMBL/GenBank/DDBJ databases">
        <authorList>
            <person name="Allen C."/>
            <person name="Tagirdzhanova G."/>
        </authorList>
    </citation>
    <scope>NUCLEOTIDE SEQUENCE [LARGE SCALE GENOMIC DNA]</scope>
</reference>
<dbReference type="InterPro" id="IPR027417">
    <property type="entry name" value="P-loop_NTPase"/>
</dbReference>
<dbReference type="Proteomes" id="UP001642482">
    <property type="component" value="Unassembled WGS sequence"/>
</dbReference>
<evidence type="ECO:0000313" key="1">
    <source>
        <dbReference type="EMBL" id="CAK7218164.1"/>
    </source>
</evidence>